<dbReference type="EMBL" id="JBHMEC010000024">
    <property type="protein sequence ID" value="MFB9151003.1"/>
    <property type="molecule type" value="Genomic_DNA"/>
</dbReference>
<keyword evidence="1" id="KW-0812">Transmembrane</keyword>
<feature type="transmembrane region" description="Helical" evidence="1">
    <location>
        <begin position="226"/>
        <end position="246"/>
    </location>
</feature>
<accession>A0ABV5I3F0</accession>
<comment type="caution">
    <text evidence="2">The sequence shown here is derived from an EMBL/GenBank/DDBJ whole genome shotgun (WGS) entry which is preliminary data.</text>
</comment>
<reference evidence="2 3" key="1">
    <citation type="submission" date="2024-09" db="EMBL/GenBank/DDBJ databases">
        <authorList>
            <person name="Sun Q."/>
            <person name="Mori K."/>
        </authorList>
    </citation>
    <scope>NUCLEOTIDE SEQUENCE [LARGE SCALE GENOMIC DNA]</scope>
    <source>
        <strain evidence="2 3">CECT 9424</strain>
    </source>
</reference>
<evidence type="ECO:0000256" key="1">
    <source>
        <dbReference type="SAM" id="Phobius"/>
    </source>
</evidence>
<sequence>MAETFWTSGPGPSGVSTDHDERAAFERAIEVLRADVTAAAAMATNDAQVRLLYQRQISEAAIELERAVRAGRLSWAQAADEAMLLRNTTLEALRGRTSPVGRALAEQMKSSGLNRQTLLTRYTKRLFGAGVRFDQLSAADQNRVYAEIVRASGRANPRVNAMMRRASRFGRGLIVLSIGVSVYNIAVADDPGAQAVEEGAVMGGGIGGGVVGGAAAGLVCGPGAPVCVGIGAFVGGALGAFGVSLFF</sequence>
<keyword evidence="3" id="KW-1185">Reference proteome</keyword>
<dbReference type="Proteomes" id="UP001589670">
    <property type="component" value="Unassembled WGS sequence"/>
</dbReference>
<feature type="transmembrane region" description="Helical" evidence="1">
    <location>
        <begin position="169"/>
        <end position="188"/>
    </location>
</feature>
<gene>
    <name evidence="2" type="ORF">ACFFU4_14710</name>
</gene>
<evidence type="ECO:0000313" key="2">
    <source>
        <dbReference type="EMBL" id="MFB9151003.1"/>
    </source>
</evidence>
<proteinExistence type="predicted"/>
<keyword evidence="1" id="KW-1133">Transmembrane helix</keyword>
<dbReference type="RefSeq" id="WP_377070571.1">
    <property type="nucleotide sequence ID" value="NZ_JBHMEC010000024.1"/>
</dbReference>
<evidence type="ECO:0008006" key="4">
    <source>
        <dbReference type="Google" id="ProtNLM"/>
    </source>
</evidence>
<evidence type="ECO:0000313" key="3">
    <source>
        <dbReference type="Proteomes" id="UP001589670"/>
    </source>
</evidence>
<organism evidence="2 3">
    <name type="scientific">Roseovarius ramblicola</name>
    <dbReference type="NCBI Taxonomy" id="2022336"/>
    <lineage>
        <taxon>Bacteria</taxon>
        <taxon>Pseudomonadati</taxon>
        <taxon>Pseudomonadota</taxon>
        <taxon>Alphaproteobacteria</taxon>
        <taxon>Rhodobacterales</taxon>
        <taxon>Roseobacteraceae</taxon>
        <taxon>Roseovarius</taxon>
    </lineage>
</organism>
<keyword evidence="1" id="KW-0472">Membrane</keyword>
<feature type="transmembrane region" description="Helical" evidence="1">
    <location>
        <begin position="200"/>
        <end position="219"/>
    </location>
</feature>
<name>A0ABV5I3F0_9RHOB</name>
<protein>
    <recommendedName>
        <fullName evidence="4">Glycine zipper domain-containing protein</fullName>
    </recommendedName>
</protein>